<evidence type="ECO:0000313" key="2">
    <source>
        <dbReference type="EMBL" id="PRO95714.1"/>
    </source>
</evidence>
<feature type="transmembrane region" description="Helical" evidence="1">
    <location>
        <begin position="12"/>
        <end position="33"/>
    </location>
</feature>
<dbReference type="Proteomes" id="UP000238378">
    <property type="component" value="Unassembled WGS sequence"/>
</dbReference>
<keyword evidence="1" id="KW-0812">Transmembrane</keyword>
<keyword evidence="1" id="KW-0472">Membrane</keyword>
<dbReference type="InterPro" id="IPR038750">
    <property type="entry name" value="YczE/YyaS-like"/>
</dbReference>
<comment type="caution">
    <text evidence="2">The sequence shown here is derived from an EMBL/GenBank/DDBJ whole genome shotgun (WGS) entry which is preliminary data.</text>
</comment>
<keyword evidence="1" id="KW-1133">Transmembrane helix</keyword>
<evidence type="ECO:0000256" key="1">
    <source>
        <dbReference type="SAM" id="Phobius"/>
    </source>
</evidence>
<evidence type="ECO:0000313" key="3">
    <source>
        <dbReference type="Proteomes" id="UP000238378"/>
    </source>
</evidence>
<accession>A0ABX5D299</accession>
<dbReference type="Pfam" id="PF19700">
    <property type="entry name" value="DUF6198"/>
    <property type="match status" value="1"/>
</dbReference>
<organism evidence="2 3">
    <name type="scientific">Lactiplantibacillus pentosus</name>
    <name type="common">Lactobacillus pentosus</name>
    <dbReference type="NCBI Taxonomy" id="1589"/>
    <lineage>
        <taxon>Bacteria</taxon>
        <taxon>Bacillati</taxon>
        <taxon>Bacillota</taxon>
        <taxon>Bacilli</taxon>
        <taxon>Lactobacillales</taxon>
        <taxon>Lactobacillaceae</taxon>
        <taxon>Lactiplantibacillus</taxon>
    </lineage>
</organism>
<proteinExistence type="predicted"/>
<protein>
    <submittedName>
        <fullName evidence="2">Uncharacterized protein</fullName>
    </submittedName>
</protein>
<keyword evidence="3" id="KW-1185">Reference proteome</keyword>
<sequence length="72" mass="8158">MIAKITHREYSSIRVLSDISMTVIGALICLIFLQRLLGVREGTIIAALIVGNIVKWMTKHFNGLTYLLLVEW</sequence>
<reference evidence="2 3" key="1">
    <citation type="submission" date="2018-03" db="EMBL/GenBank/DDBJ databases">
        <title>Draft Genome Sequences of six Lactobacillus pentosus Strains Isolated from Brines of Traditionally Fermented Spanish-Style Green Table Olives.</title>
        <authorList>
            <person name="Calero-Delgado B."/>
            <person name="Martin-Platero A.M."/>
            <person name="Perez-Pulido A.J."/>
            <person name="Benitez-Cabello A."/>
            <person name="Casimiro-Soriguer C.S."/>
            <person name="Martinez-Bueno M."/>
            <person name="Arroyo-Lopez F.N."/>
            <person name="Rodriguez-Gomez F."/>
            <person name="Bautista-Gallego J."/>
            <person name="Garrido-Fernandez A."/>
            <person name="Jimenez-Diaz R."/>
        </authorList>
    </citation>
    <scope>NUCLEOTIDE SEQUENCE [LARGE SCALE GENOMIC DNA]</scope>
    <source>
        <strain evidence="2 3">IG2</strain>
    </source>
</reference>
<gene>
    <name evidence="2" type="ORF">C6Y08_03145</name>
</gene>
<name>A0ABX5D299_LACPE</name>
<dbReference type="EMBL" id="PVOB01000036">
    <property type="protein sequence ID" value="PRO95714.1"/>
    <property type="molecule type" value="Genomic_DNA"/>
</dbReference>